<dbReference type="AlphaFoldDB" id="A0A0N5AXM9"/>
<dbReference type="PANTHER" id="PTHR15415:SF7">
    <property type="entry name" value="MICOS COMPLEX SUBUNIT MIC60"/>
    <property type="match status" value="1"/>
</dbReference>
<feature type="transmembrane region" description="Helical" evidence="7">
    <location>
        <begin position="12"/>
        <end position="32"/>
    </location>
</feature>
<reference evidence="10" key="1">
    <citation type="submission" date="2017-02" db="UniProtKB">
        <authorList>
            <consortium name="WormBaseParasite"/>
        </authorList>
    </citation>
    <scope>IDENTIFICATION</scope>
</reference>
<evidence type="ECO:0000256" key="5">
    <source>
        <dbReference type="ARBA" id="ARBA00023128"/>
    </source>
</evidence>
<evidence type="ECO:0000256" key="1">
    <source>
        <dbReference type="ARBA" id="ARBA00010877"/>
    </source>
</evidence>
<dbReference type="STRING" id="451379.A0A0N5AXM9"/>
<evidence type="ECO:0000256" key="3">
    <source>
        <dbReference type="ARBA" id="ARBA00022792"/>
    </source>
</evidence>
<comment type="subcellular location">
    <subcellularLocation>
        <location evidence="7">Mitochondrion inner membrane</location>
        <topology evidence="7">Single-pass membrane protein</topology>
    </subcellularLocation>
</comment>
<comment type="subunit">
    <text evidence="7">Component of the mitochondrial contact site and cristae organizing system (MICOS) complex.</text>
</comment>
<dbReference type="InterPro" id="IPR019133">
    <property type="entry name" value="MIC60"/>
</dbReference>
<keyword evidence="8" id="KW-0175">Coiled coil</keyword>
<comment type="similarity">
    <text evidence="1 7">Belongs to the MICOS complex subunit Mic60 family.</text>
</comment>
<feature type="coiled-coil region" evidence="8">
    <location>
        <begin position="186"/>
        <end position="213"/>
    </location>
</feature>
<comment type="function">
    <text evidence="7">Component of the MICOS complex, a large protein complex of the mitochondrial inner membrane that plays crucial roles in the maintenance of crista junctions, inner membrane architecture, and formation of contact sites to the outer membrane.</text>
</comment>
<evidence type="ECO:0000256" key="8">
    <source>
        <dbReference type="SAM" id="Coils"/>
    </source>
</evidence>
<proteinExistence type="inferred from homology"/>
<evidence type="ECO:0000313" key="10">
    <source>
        <dbReference type="WBParaSite" id="SMUV_0000970801-mRNA-1"/>
    </source>
</evidence>
<keyword evidence="4 7" id="KW-1133">Transmembrane helix</keyword>
<protein>
    <recommendedName>
        <fullName evidence="7">MICOS complex subunit MIC60</fullName>
    </recommendedName>
    <alternativeName>
        <fullName evidence="7">Mitofilin</fullName>
    </alternativeName>
</protein>
<feature type="coiled-coil region" evidence="8">
    <location>
        <begin position="271"/>
        <end position="365"/>
    </location>
</feature>
<keyword evidence="9" id="KW-1185">Reference proteome</keyword>
<dbReference type="GO" id="GO:0061617">
    <property type="term" value="C:MICOS complex"/>
    <property type="evidence" value="ECO:0007669"/>
    <property type="project" value="TreeGrafter"/>
</dbReference>
<evidence type="ECO:0000256" key="6">
    <source>
        <dbReference type="ARBA" id="ARBA00023136"/>
    </source>
</evidence>
<sequence length="609" mass="69208">FFRHKSGFGRKVFVLSSLSAGVAAGAVGYAIYDPLFRTTIEKYIPSSANLFKNVQDKKDNAFKSVLFVFNITISKMINVTVKQIYWFLDYEMSLKAALVSAESRVKVASTAKVATIAAITEHARLLQEAASHEAIWDKVSEAVERVNAVSREDLAEENEARNYLDNLRRVINDGKLDKVTRYTPLIVNAIETVNKLDEQLDELKLAVRKSRDESRKVGQFRDLIEQSRRIYADELKDLLPGFDNTSKGGTLSEDELNMLIAHAHLKVTQLRQRLSEQQAREEKNIAKAVEQQRLADAEIAKDELSLELKRLKNQSDAEFEKKLLAKRQEWEEETQERLRDAAAKYEEHLEQVVKFQRQLSDIEQTAKIDEAVGAERKWNCEQIAEAQKKLEGIQVALSSRLAADLEHCRSKQFWIACQNLIDSVIHGKKGGLTPDERRNPLSSELEVIKESSAGDKYVESIASAFSDEILSEGVYPEQDLKTRFAYVYKVARRVAKIDDNGGGILRYLGSYIQNLITFDLPRNYSSQDKIDPDTLDTYEILSRTKYFVDHGDLTSAIRIAQLLKGESARIARDWIHDTRAHLEARFLVELLLAHAAVLNVRTTYPVNVQ</sequence>
<dbReference type="PANTHER" id="PTHR15415">
    <property type="entry name" value="MITOFILIN"/>
    <property type="match status" value="1"/>
</dbReference>
<evidence type="ECO:0000313" key="9">
    <source>
        <dbReference type="Proteomes" id="UP000046393"/>
    </source>
</evidence>
<keyword evidence="6 7" id="KW-0472">Membrane</keyword>
<organism evidence="9 10">
    <name type="scientific">Syphacia muris</name>
    <dbReference type="NCBI Taxonomy" id="451379"/>
    <lineage>
        <taxon>Eukaryota</taxon>
        <taxon>Metazoa</taxon>
        <taxon>Ecdysozoa</taxon>
        <taxon>Nematoda</taxon>
        <taxon>Chromadorea</taxon>
        <taxon>Rhabditida</taxon>
        <taxon>Spirurina</taxon>
        <taxon>Oxyuridomorpha</taxon>
        <taxon>Oxyuroidea</taxon>
        <taxon>Oxyuridae</taxon>
        <taxon>Syphacia</taxon>
    </lineage>
</organism>
<keyword evidence="3 7" id="KW-0999">Mitochondrion inner membrane</keyword>
<dbReference type="WBParaSite" id="SMUV_0000970801-mRNA-1">
    <property type="protein sequence ID" value="SMUV_0000970801-mRNA-1"/>
    <property type="gene ID" value="SMUV_0000970801"/>
</dbReference>
<dbReference type="Proteomes" id="UP000046393">
    <property type="component" value="Unplaced"/>
</dbReference>
<evidence type="ECO:0000256" key="2">
    <source>
        <dbReference type="ARBA" id="ARBA00022692"/>
    </source>
</evidence>
<dbReference type="Pfam" id="PF09731">
    <property type="entry name" value="Mitofilin"/>
    <property type="match status" value="1"/>
</dbReference>
<evidence type="ECO:0000256" key="7">
    <source>
        <dbReference type="RuleBase" id="RU363000"/>
    </source>
</evidence>
<evidence type="ECO:0000256" key="4">
    <source>
        <dbReference type="ARBA" id="ARBA00022989"/>
    </source>
</evidence>
<name>A0A0N5AXM9_9BILA</name>
<keyword evidence="2 7" id="KW-0812">Transmembrane</keyword>
<accession>A0A0N5AXM9</accession>
<keyword evidence="5 7" id="KW-0496">Mitochondrion</keyword>
<dbReference type="GO" id="GO:0042407">
    <property type="term" value="P:cristae formation"/>
    <property type="evidence" value="ECO:0007669"/>
    <property type="project" value="TreeGrafter"/>
</dbReference>